<evidence type="ECO:0000256" key="2">
    <source>
        <dbReference type="SAM" id="MobiDB-lite"/>
    </source>
</evidence>
<feature type="coiled-coil region" evidence="1">
    <location>
        <begin position="27"/>
        <end position="59"/>
    </location>
</feature>
<dbReference type="PANTHER" id="PTHR31861:SF15">
    <property type="entry name" value="DUF577 DOMAIN-CONTAINING PROTEIN"/>
    <property type="match status" value="1"/>
</dbReference>
<feature type="domain" description="CBF1-interacting co-repressor CIR N-terminal" evidence="3">
    <location>
        <begin position="14"/>
        <end position="50"/>
    </location>
</feature>
<evidence type="ECO:0000313" key="5">
    <source>
        <dbReference type="Proteomes" id="UP000623129"/>
    </source>
</evidence>
<organism evidence="4 5">
    <name type="scientific">Carex littledalei</name>
    <dbReference type="NCBI Taxonomy" id="544730"/>
    <lineage>
        <taxon>Eukaryota</taxon>
        <taxon>Viridiplantae</taxon>
        <taxon>Streptophyta</taxon>
        <taxon>Embryophyta</taxon>
        <taxon>Tracheophyta</taxon>
        <taxon>Spermatophyta</taxon>
        <taxon>Magnoliopsida</taxon>
        <taxon>Liliopsida</taxon>
        <taxon>Poales</taxon>
        <taxon>Cyperaceae</taxon>
        <taxon>Cyperoideae</taxon>
        <taxon>Cariceae</taxon>
        <taxon>Carex</taxon>
        <taxon>Carex subgen. Euthyceras</taxon>
    </lineage>
</organism>
<comment type="caution">
    <text evidence="4">The sequence shown here is derived from an EMBL/GenBank/DDBJ whole genome shotgun (WGS) entry which is preliminary data.</text>
</comment>
<feature type="region of interest" description="Disordered" evidence="2">
    <location>
        <begin position="111"/>
        <end position="144"/>
    </location>
</feature>
<feature type="compositionally biased region" description="Basic and acidic residues" evidence="2">
    <location>
        <begin position="135"/>
        <end position="144"/>
    </location>
</feature>
<sequence>MGGHGGLNILPQKRWNVYNFDNREKVKRDEEAAAREEQLRLEQSRRAEADSRLESLRRARGIATASAMISSTSEPVVAVVDSGVEALEGDSGHINLFGDLSDFGFLGSDERRESKKAKREVATESHKKEHKRRREEKEKPKEAKVIDPEEEKYRLGYGLAGKGVNKPWYLTKPVSYEALDGDKEGRRIEGKSKKKSIAELREERMARERTEKERERKLLSSSGKRRFKR</sequence>
<dbReference type="Proteomes" id="UP000623129">
    <property type="component" value="Unassembled WGS sequence"/>
</dbReference>
<evidence type="ECO:0000313" key="4">
    <source>
        <dbReference type="EMBL" id="KAF3336727.1"/>
    </source>
</evidence>
<feature type="region of interest" description="Disordered" evidence="2">
    <location>
        <begin position="202"/>
        <end position="229"/>
    </location>
</feature>
<reference evidence="4" key="1">
    <citation type="submission" date="2020-01" db="EMBL/GenBank/DDBJ databases">
        <title>Genome sequence of Kobresia littledalei, the first chromosome-level genome in the family Cyperaceae.</title>
        <authorList>
            <person name="Qu G."/>
        </authorList>
    </citation>
    <scope>NUCLEOTIDE SEQUENCE</scope>
    <source>
        <strain evidence="4">C.B.Clarke</strain>
        <tissue evidence="4">Leaf</tissue>
    </source>
</reference>
<feature type="compositionally biased region" description="Basic and acidic residues" evidence="2">
    <location>
        <begin position="202"/>
        <end position="218"/>
    </location>
</feature>
<dbReference type="SMART" id="SM01083">
    <property type="entry name" value="Cir_N"/>
    <property type="match status" value="1"/>
</dbReference>
<dbReference type="InterPro" id="IPR019339">
    <property type="entry name" value="CIR_N_dom"/>
</dbReference>
<accession>A0A833RDS3</accession>
<name>A0A833RDS3_9POAL</name>
<evidence type="ECO:0000259" key="3">
    <source>
        <dbReference type="SMART" id="SM01083"/>
    </source>
</evidence>
<gene>
    <name evidence="4" type="ORF">FCM35_KLT19313</name>
</gene>
<keyword evidence="4" id="KW-0675">Receptor</keyword>
<proteinExistence type="predicted"/>
<dbReference type="EMBL" id="SWLB01000007">
    <property type="protein sequence ID" value="KAF3336727.1"/>
    <property type="molecule type" value="Genomic_DNA"/>
</dbReference>
<dbReference type="OrthoDB" id="2159131at2759"/>
<evidence type="ECO:0000256" key="1">
    <source>
        <dbReference type="SAM" id="Coils"/>
    </source>
</evidence>
<keyword evidence="1" id="KW-0175">Coiled coil</keyword>
<keyword evidence="5" id="KW-1185">Reference proteome</keyword>
<dbReference type="AlphaFoldDB" id="A0A833RDS3"/>
<feature type="compositionally biased region" description="Basic and acidic residues" evidence="2">
    <location>
        <begin position="111"/>
        <end position="127"/>
    </location>
</feature>
<protein>
    <submittedName>
        <fullName evidence="4">Leukocyte receptor cluster member 1</fullName>
    </submittedName>
</protein>
<dbReference type="PANTHER" id="PTHR31861">
    <property type="entry name" value="OS10G0507500 PROTEIN"/>
    <property type="match status" value="1"/>
</dbReference>